<dbReference type="GO" id="GO:0006281">
    <property type="term" value="P:DNA repair"/>
    <property type="evidence" value="ECO:0007669"/>
    <property type="project" value="UniProtKB-KW"/>
</dbReference>
<dbReference type="CDD" id="cd22919">
    <property type="entry name" value="HFD_CENP-S"/>
    <property type="match status" value="1"/>
</dbReference>
<dbReference type="eggNOG" id="ENOG502S7WI">
    <property type="taxonomic scope" value="Eukaryota"/>
</dbReference>
<accession>A0A0L0HRB0</accession>
<dbReference type="Proteomes" id="UP000053201">
    <property type="component" value="Unassembled WGS sequence"/>
</dbReference>
<keyword evidence="3" id="KW-0238">DNA-binding</keyword>
<dbReference type="GeneID" id="27684774"/>
<protein>
    <recommendedName>
        <fullName evidence="7">Centromere protein S</fullName>
    </recommendedName>
</protein>
<dbReference type="InterPro" id="IPR029003">
    <property type="entry name" value="CENP-S/Mhf1"/>
</dbReference>
<dbReference type="GO" id="GO:0071821">
    <property type="term" value="C:FANCM-MHF complex"/>
    <property type="evidence" value="ECO:0007669"/>
    <property type="project" value="InterPro"/>
</dbReference>
<dbReference type="GO" id="GO:0003682">
    <property type="term" value="F:chromatin binding"/>
    <property type="evidence" value="ECO:0007669"/>
    <property type="project" value="TreeGrafter"/>
</dbReference>
<evidence type="ECO:0000313" key="6">
    <source>
        <dbReference type="Proteomes" id="UP000053201"/>
    </source>
</evidence>
<dbReference type="VEuPathDB" id="FungiDB:SPPG_01088"/>
<keyword evidence="6" id="KW-1185">Reference proteome</keyword>
<keyword evidence="4" id="KW-0234">DNA repair</keyword>
<dbReference type="GO" id="GO:0046982">
    <property type="term" value="F:protein heterodimerization activity"/>
    <property type="evidence" value="ECO:0007669"/>
    <property type="project" value="InterPro"/>
</dbReference>
<dbReference type="GO" id="GO:0000712">
    <property type="term" value="P:resolution of meiotic recombination intermediates"/>
    <property type="evidence" value="ECO:0007669"/>
    <property type="project" value="TreeGrafter"/>
</dbReference>
<name>A0A0L0HRB0_SPIPD</name>
<gene>
    <name evidence="5" type="ORF">SPPG_01088</name>
</gene>
<reference evidence="5 6" key="1">
    <citation type="submission" date="2009-08" db="EMBL/GenBank/DDBJ databases">
        <title>The Genome Sequence of Spizellomyces punctatus strain DAOM BR117.</title>
        <authorList>
            <consortium name="The Broad Institute Genome Sequencing Platform"/>
            <person name="Russ C."/>
            <person name="Cuomo C."/>
            <person name="Shea T."/>
            <person name="Young S.K."/>
            <person name="Zeng Q."/>
            <person name="Koehrsen M."/>
            <person name="Haas B."/>
            <person name="Borodovsky M."/>
            <person name="Guigo R."/>
            <person name="Alvarado L."/>
            <person name="Berlin A."/>
            <person name="Bochicchio J."/>
            <person name="Borenstein D."/>
            <person name="Chapman S."/>
            <person name="Chen Z."/>
            <person name="Engels R."/>
            <person name="Freedman E."/>
            <person name="Gellesch M."/>
            <person name="Goldberg J."/>
            <person name="Griggs A."/>
            <person name="Gujja S."/>
            <person name="Heiman D."/>
            <person name="Hepburn T."/>
            <person name="Howarth C."/>
            <person name="Jen D."/>
            <person name="Larson L."/>
            <person name="Lewis B."/>
            <person name="Mehta T."/>
            <person name="Park D."/>
            <person name="Pearson M."/>
            <person name="Roberts A."/>
            <person name="Saif S."/>
            <person name="Shenoy N."/>
            <person name="Sisk P."/>
            <person name="Stolte C."/>
            <person name="Sykes S."/>
            <person name="Thomson T."/>
            <person name="Walk T."/>
            <person name="White J."/>
            <person name="Yandava C."/>
            <person name="Burger G."/>
            <person name="Gray M.W."/>
            <person name="Holland P.W.H."/>
            <person name="King N."/>
            <person name="Lang F.B.F."/>
            <person name="Roger A.J."/>
            <person name="Ruiz-Trillo I."/>
            <person name="Lander E."/>
            <person name="Nusbaum C."/>
        </authorList>
    </citation>
    <scope>NUCLEOTIDE SEQUENCE [LARGE SCALE GENOMIC DNA]</scope>
    <source>
        <strain evidence="5 6">DAOM BR117</strain>
    </source>
</reference>
<evidence type="ECO:0008006" key="7">
    <source>
        <dbReference type="Google" id="ProtNLM"/>
    </source>
</evidence>
<dbReference type="SUPFAM" id="SSF47113">
    <property type="entry name" value="Histone-fold"/>
    <property type="match status" value="1"/>
</dbReference>
<dbReference type="OMA" id="WTQIENV"/>
<dbReference type="EMBL" id="KQ257451">
    <property type="protein sequence ID" value="KND03612.1"/>
    <property type="molecule type" value="Genomic_DNA"/>
</dbReference>
<comment type="similarity">
    <text evidence="1">Belongs to the TAF9 family. CENP-S/MHF1 subfamily.</text>
</comment>
<keyword evidence="2" id="KW-0227">DNA damage</keyword>
<dbReference type="OrthoDB" id="1872155at2759"/>
<evidence type="ECO:0000256" key="3">
    <source>
        <dbReference type="ARBA" id="ARBA00023125"/>
    </source>
</evidence>
<dbReference type="PANTHER" id="PTHR22980:SF0">
    <property type="entry name" value="CENTROMERE PROTEIN S"/>
    <property type="match status" value="1"/>
</dbReference>
<dbReference type="InterPro" id="IPR009072">
    <property type="entry name" value="Histone-fold"/>
</dbReference>
<dbReference type="PANTHER" id="PTHR22980">
    <property type="entry name" value="CORTISTATIN"/>
    <property type="match status" value="1"/>
</dbReference>
<dbReference type="Pfam" id="PF15630">
    <property type="entry name" value="CENP-S"/>
    <property type="match status" value="1"/>
</dbReference>
<dbReference type="RefSeq" id="XP_016611651.1">
    <property type="nucleotide sequence ID" value="XM_016749406.1"/>
</dbReference>
<organism evidence="5 6">
    <name type="scientific">Spizellomyces punctatus (strain DAOM BR117)</name>
    <dbReference type="NCBI Taxonomy" id="645134"/>
    <lineage>
        <taxon>Eukaryota</taxon>
        <taxon>Fungi</taxon>
        <taxon>Fungi incertae sedis</taxon>
        <taxon>Chytridiomycota</taxon>
        <taxon>Chytridiomycota incertae sedis</taxon>
        <taxon>Chytridiomycetes</taxon>
        <taxon>Spizellomycetales</taxon>
        <taxon>Spizellomycetaceae</taxon>
        <taxon>Spizellomyces</taxon>
    </lineage>
</organism>
<proteinExistence type="inferred from homology"/>
<dbReference type="GO" id="GO:0003677">
    <property type="term" value="F:DNA binding"/>
    <property type="evidence" value="ECO:0007669"/>
    <property type="project" value="UniProtKB-KW"/>
</dbReference>
<sequence length="109" mass="12333">MTEGEDSALKQRLRAAVHYTVGKICDEEAASSNMMPSPHFIHALSELVYQQAEIMALDLECFSRHGRRTVISTEDVKLCARRNDSVHQILSGMSEQMKEEKSKKRKKPG</sequence>
<evidence type="ECO:0000256" key="2">
    <source>
        <dbReference type="ARBA" id="ARBA00022763"/>
    </source>
</evidence>
<evidence type="ECO:0000256" key="1">
    <source>
        <dbReference type="ARBA" id="ARBA00006612"/>
    </source>
</evidence>
<dbReference type="AlphaFoldDB" id="A0A0L0HRB0"/>
<evidence type="ECO:0000313" key="5">
    <source>
        <dbReference type="EMBL" id="KND03612.1"/>
    </source>
</evidence>
<dbReference type="Gene3D" id="1.10.20.10">
    <property type="entry name" value="Histone, subunit A"/>
    <property type="match status" value="1"/>
</dbReference>
<dbReference type="FunCoup" id="A0A0L0HRB0">
    <property type="interactions" value="17"/>
</dbReference>
<dbReference type="STRING" id="645134.A0A0L0HRB0"/>
<dbReference type="GO" id="GO:0031297">
    <property type="term" value="P:replication fork processing"/>
    <property type="evidence" value="ECO:0007669"/>
    <property type="project" value="TreeGrafter"/>
</dbReference>
<dbReference type="InParanoid" id="A0A0L0HRB0"/>
<evidence type="ECO:0000256" key="4">
    <source>
        <dbReference type="ARBA" id="ARBA00023204"/>
    </source>
</evidence>